<evidence type="ECO:0000313" key="14">
    <source>
        <dbReference type="Proteomes" id="UP000449547"/>
    </source>
</evidence>
<keyword evidence="5 11" id="KW-0285">Flavoprotein</keyword>
<comment type="subcellular location">
    <subcellularLocation>
        <location evidence="11">Mitochondrion inner membrane</location>
    </subcellularLocation>
</comment>
<sequence length="591" mass="65298">MAGPIRQRGHVAVVGAGVSGLFYAYFLTRFRPDIAITVYERQARPGGWIRSVDVTNNSDDNSISTPPICFEKGPRTLRGVSSGTVLIVDTLRQLGKQDEVMVLPKQSVANRKYVWGSKANRLVPVPNSMRELIPFLKGTGLAQLAVAKGFLQERKKPVEKDDESVGDFFKRRLGTTALVDNVLSAVLHGIYAGDANNLSVKALLPKLKQWEADYGSLSAMAKSKVGLKLKPFRLRKPPAPLMPEVIEWYKGIADTNMEKLAKELKQYPMVALKSGLETLPKALFQYLSERPQVKFVFNADLKSVTLDGKVDGKQYDHVRLTTNADSLAKLIDNAELQAVFTQLKSVDILLINIYTADPWLINHHGFGFLVPRSAQPNREGLLGIIFDSDVEQNVRPFFPNAEKRNPEASDKDNAIKLSRATKPYHKITLMMGGHYFTGATPSEAEIRQSVCSVLTRYLGVDCGARRFVYVADNTDAEKSVAITPTDVVISPSFNRQCIPQYHTDYPNQRQFVHDTLRQTKISIGGMAYGGGVGVPDCVWSSFDAAAAHSYAECPQEPVLVSQEQAQIEAAAFAEPRATTAADDVASQRYFE</sequence>
<evidence type="ECO:0000259" key="12">
    <source>
        <dbReference type="Pfam" id="PF01593"/>
    </source>
</evidence>
<dbReference type="AlphaFoldDB" id="A0A642UYU9"/>
<dbReference type="EC" id="1.3.3.4" evidence="4 11"/>
<dbReference type="UniPathway" id="UPA00251">
    <property type="reaction ID" value="UER00324"/>
</dbReference>
<comment type="function">
    <text evidence="1 11">Catalyzes the 6-electron oxidation of protoporphyrinogen-IX to form protoporphyrin-IX.</text>
</comment>
<evidence type="ECO:0000256" key="11">
    <source>
        <dbReference type="RuleBase" id="RU367069"/>
    </source>
</evidence>
<dbReference type="Pfam" id="PF01593">
    <property type="entry name" value="Amino_oxidase"/>
    <property type="match status" value="1"/>
</dbReference>
<dbReference type="InterPro" id="IPR004572">
    <property type="entry name" value="Protoporphyrinogen_oxidase"/>
</dbReference>
<keyword evidence="14" id="KW-1185">Reference proteome</keyword>
<dbReference type="GO" id="GO:0004729">
    <property type="term" value="F:oxygen-dependent protoporphyrinogen oxidase activity"/>
    <property type="evidence" value="ECO:0007669"/>
    <property type="project" value="UniProtKB-UniRule"/>
</dbReference>
<keyword evidence="8 11" id="KW-0350">Heme biosynthesis</keyword>
<dbReference type="GeneID" id="54779014"/>
<keyword evidence="7 11" id="KW-0560">Oxidoreductase</keyword>
<dbReference type="Proteomes" id="UP000449547">
    <property type="component" value="Unassembled WGS sequence"/>
</dbReference>
<evidence type="ECO:0000256" key="4">
    <source>
        <dbReference type="ARBA" id="ARBA00012867"/>
    </source>
</evidence>
<feature type="domain" description="Amine oxidase" evidence="12">
    <location>
        <begin position="18"/>
        <end position="468"/>
    </location>
</feature>
<keyword evidence="9 11" id="KW-0627">Porphyrin biosynthesis</keyword>
<evidence type="ECO:0000256" key="1">
    <source>
        <dbReference type="ARBA" id="ARBA00002600"/>
    </source>
</evidence>
<evidence type="ECO:0000313" key="13">
    <source>
        <dbReference type="EMBL" id="KAA8907951.1"/>
    </source>
</evidence>
<dbReference type="PANTHER" id="PTHR42923">
    <property type="entry name" value="PROTOPORPHYRINOGEN OXIDASE"/>
    <property type="match status" value="1"/>
</dbReference>
<evidence type="ECO:0000256" key="9">
    <source>
        <dbReference type="ARBA" id="ARBA00023244"/>
    </source>
</evidence>
<dbReference type="SUPFAM" id="SSF51905">
    <property type="entry name" value="FAD/NAD(P)-binding domain"/>
    <property type="match status" value="1"/>
</dbReference>
<dbReference type="PANTHER" id="PTHR42923:SF3">
    <property type="entry name" value="PROTOPORPHYRINOGEN OXIDASE"/>
    <property type="match status" value="1"/>
</dbReference>
<dbReference type="GO" id="GO:0006782">
    <property type="term" value="P:protoporphyrinogen IX biosynthetic process"/>
    <property type="evidence" value="ECO:0007669"/>
    <property type="project" value="UniProtKB-UniRule"/>
</dbReference>
<dbReference type="NCBIfam" id="TIGR00562">
    <property type="entry name" value="proto_IX_ox"/>
    <property type="match status" value="1"/>
</dbReference>
<evidence type="ECO:0000256" key="5">
    <source>
        <dbReference type="ARBA" id="ARBA00022630"/>
    </source>
</evidence>
<dbReference type="VEuPathDB" id="FungiDB:DIURU_000361"/>
<dbReference type="GO" id="GO:0005743">
    <property type="term" value="C:mitochondrial inner membrane"/>
    <property type="evidence" value="ECO:0007669"/>
    <property type="project" value="UniProtKB-SubCell"/>
</dbReference>
<dbReference type="Gene3D" id="3.50.50.60">
    <property type="entry name" value="FAD/NAD(P)-binding domain"/>
    <property type="match status" value="1"/>
</dbReference>
<comment type="similarity">
    <text evidence="3 11">Belongs to the protoporphyrinogen/coproporphyrinogen oxidase family. Protoporphyrinogen oxidase subfamily.</text>
</comment>
<evidence type="ECO:0000256" key="2">
    <source>
        <dbReference type="ARBA" id="ARBA00005073"/>
    </source>
</evidence>
<dbReference type="InterPro" id="IPR050464">
    <property type="entry name" value="Zeta_carotene_desat/Oxidored"/>
</dbReference>
<dbReference type="InterPro" id="IPR002937">
    <property type="entry name" value="Amino_oxidase"/>
</dbReference>
<comment type="caution">
    <text evidence="13">The sequence shown here is derived from an EMBL/GenBank/DDBJ whole genome shotgun (WGS) entry which is preliminary data.</text>
</comment>
<name>A0A642UYU9_DIURU</name>
<dbReference type="PRINTS" id="PR00419">
    <property type="entry name" value="ADXRDTASE"/>
</dbReference>
<dbReference type="OMA" id="NKITIMM"/>
<dbReference type="OrthoDB" id="438553at2759"/>
<comment type="catalytic activity">
    <reaction evidence="10 11">
        <text>protoporphyrinogen IX + 3 O2 = protoporphyrin IX + 3 H2O2</text>
        <dbReference type="Rhea" id="RHEA:25576"/>
        <dbReference type="ChEBI" id="CHEBI:15379"/>
        <dbReference type="ChEBI" id="CHEBI:16240"/>
        <dbReference type="ChEBI" id="CHEBI:57306"/>
        <dbReference type="ChEBI" id="CHEBI:57307"/>
        <dbReference type="EC" id="1.3.3.4"/>
    </reaction>
</comment>
<gene>
    <name evidence="13" type="ORF">DIURU_000361</name>
</gene>
<reference evidence="13 14" key="1">
    <citation type="submission" date="2019-07" db="EMBL/GenBank/DDBJ databases">
        <title>Genome assembly of two rare yeast pathogens: Diutina rugosa and Trichomonascus ciferrii.</title>
        <authorList>
            <person name="Mixao V."/>
            <person name="Saus E."/>
            <person name="Hansen A."/>
            <person name="Lass-Flor C."/>
            <person name="Gabaldon T."/>
        </authorList>
    </citation>
    <scope>NUCLEOTIDE SEQUENCE [LARGE SCALE GENOMIC DNA]</scope>
    <source>
        <strain evidence="13 14">CBS 613</strain>
    </source>
</reference>
<dbReference type="SUPFAM" id="SSF54373">
    <property type="entry name" value="FAD-linked reductases, C-terminal domain"/>
    <property type="match status" value="1"/>
</dbReference>
<comment type="cofactor">
    <cofactor evidence="11">
        <name>FAD</name>
        <dbReference type="ChEBI" id="CHEBI:57692"/>
    </cofactor>
    <text evidence="11">Binds 1 FAD per subunit.</text>
</comment>
<organism evidence="13 14">
    <name type="scientific">Diutina rugosa</name>
    <name type="common">Yeast</name>
    <name type="synonym">Candida rugosa</name>
    <dbReference type="NCBI Taxonomy" id="5481"/>
    <lineage>
        <taxon>Eukaryota</taxon>
        <taxon>Fungi</taxon>
        <taxon>Dikarya</taxon>
        <taxon>Ascomycota</taxon>
        <taxon>Saccharomycotina</taxon>
        <taxon>Pichiomycetes</taxon>
        <taxon>Debaryomycetaceae</taxon>
        <taxon>Diutina</taxon>
    </lineage>
</organism>
<evidence type="ECO:0000256" key="10">
    <source>
        <dbReference type="ARBA" id="ARBA00047554"/>
    </source>
</evidence>
<dbReference type="RefSeq" id="XP_034014883.1">
    <property type="nucleotide sequence ID" value="XM_034156391.1"/>
</dbReference>
<dbReference type="InterPro" id="IPR036188">
    <property type="entry name" value="FAD/NAD-bd_sf"/>
</dbReference>
<evidence type="ECO:0000256" key="7">
    <source>
        <dbReference type="ARBA" id="ARBA00023002"/>
    </source>
</evidence>
<keyword evidence="6 11" id="KW-0274">FAD</keyword>
<proteinExistence type="inferred from homology"/>
<evidence type="ECO:0000256" key="8">
    <source>
        <dbReference type="ARBA" id="ARBA00023133"/>
    </source>
</evidence>
<accession>A0A642UYU9</accession>
<comment type="pathway">
    <text evidence="2 11">Porphyrin-containing compound metabolism; protoporphyrin-IX biosynthesis; protoporphyrin-IX from protoporphyrinogen-IX: step 1/1.</text>
</comment>
<evidence type="ECO:0000256" key="3">
    <source>
        <dbReference type="ARBA" id="ARBA00010551"/>
    </source>
</evidence>
<protein>
    <recommendedName>
        <fullName evidence="4 11">Protoporphyrinogen oxidase</fullName>
        <ecNumber evidence="4 11">1.3.3.4</ecNumber>
    </recommendedName>
</protein>
<dbReference type="EMBL" id="SWFT01000018">
    <property type="protein sequence ID" value="KAA8907951.1"/>
    <property type="molecule type" value="Genomic_DNA"/>
</dbReference>
<evidence type="ECO:0000256" key="6">
    <source>
        <dbReference type="ARBA" id="ARBA00022827"/>
    </source>
</evidence>